<evidence type="ECO:0000313" key="1">
    <source>
        <dbReference type="EMBL" id="MFD1660864.1"/>
    </source>
</evidence>
<protein>
    <submittedName>
        <fullName evidence="1">Uncharacterized protein</fullName>
    </submittedName>
</protein>
<organism evidence="1 2">
    <name type="scientific">Streptomyces caeni</name>
    <dbReference type="NCBI Taxonomy" id="2307231"/>
    <lineage>
        <taxon>Bacteria</taxon>
        <taxon>Bacillati</taxon>
        <taxon>Actinomycetota</taxon>
        <taxon>Actinomycetes</taxon>
        <taxon>Kitasatosporales</taxon>
        <taxon>Streptomycetaceae</taxon>
        <taxon>Streptomyces</taxon>
    </lineage>
</organism>
<evidence type="ECO:0000313" key="2">
    <source>
        <dbReference type="Proteomes" id="UP001597261"/>
    </source>
</evidence>
<dbReference type="EMBL" id="JBHUDX010000062">
    <property type="protein sequence ID" value="MFD1660864.1"/>
    <property type="molecule type" value="Genomic_DNA"/>
</dbReference>
<dbReference type="RefSeq" id="WP_381085691.1">
    <property type="nucleotide sequence ID" value="NZ_JBHUDX010000062.1"/>
</dbReference>
<sequence>MGSILGQSQIEYFRENGFCVVDGIWHGLFQHEPAGHFVGKVSSPADVGPDDSAIVDCQGSAGPVVFIHPPASALLREEIGRLDVNRHRHRHP</sequence>
<accession>A0ABW4IW70</accession>
<name>A0ABW4IW70_9ACTN</name>
<keyword evidence="2" id="KW-1185">Reference proteome</keyword>
<dbReference type="Proteomes" id="UP001597261">
    <property type="component" value="Unassembled WGS sequence"/>
</dbReference>
<reference evidence="2" key="1">
    <citation type="journal article" date="2019" name="Int. J. Syst. Evol. Microbiol.">
        <title>The Global Catalogue of Microorganisms (GCM) 10K type strain sequencing project: providing services to taxonomists for standard genome sequencing and annotation.</title>
        <authorList>
            <consortium name="The Broad Institute Genomics Platform"/>
            <consortium name="The Broad Institute Genome Sequencing Center for Infectious Disease"/>
            <person name="Wu L."/>
            <person name="Ma J."/>
        </authorList>
    </citation>
    <scope>NUCLEOTIDE SEQUENCE [LARGE SCALE GENOMIC DNA]</scope>
    <source>
        <strain evidence="2">CGMCC 1.12470</strain>
    </source>
</reference>
<proteinExistence type="predicted"/>
<gene>
    <name evidence="1" type="ORF">ACFSL4_22330</name>
</gene>
<comment type="caution">
    <text evidence="1">The sequence shown here is derived from an EMBL/GenBank/DDBJ whole genome shotgun (WGS) entry which is preliminary data.</text>
</comment>